<accession>A0ABV1CQ55</accession>
<dbReference type="RefSeq" id="WP_262579476.1">
    <property type="nucleotide sequence ID" value="NZ_JAOQJM010000004.1"/>
</dbReference>
<evidence type="ECO:0000313" key="1">
    <source>
        <dbReference type="EMBL" id="MEQ2414527.1"/>
    </source>
</evidence>
<sequence length="44" mass="5200">MKLPYVGVAYSSNTDRHYNNFGFLYSSDRHKLIKMAPVFDECRK</sequence>
<comment type="caution">
    <text evidence="1">The sequence shown here is derived from an EMBL/GenBank/DDBJ whole genome shotgun (WGS) entry which is preliminary data.</text>
</comment>
<gene>
    <name evidence="1" type="ORF">AAAX94_16065</name>
</gene>
<evidence type="ECO:0000313" key="2">
    <source>
        <dbReference type="Proteomes" id="UP001470752"/>
    </source>
</evidence>
<proteinExistence type="predicted"/>
<reference evidence="1 2" key="1">
    <citation type="submission" date="2024-04" db="EMBL/GenBank/DDBJ databases">
        <title>Human intestinal bacterial collection.</title>
        <authorList>
            <person name="Pauvert C."/>
            <person name="Hitch T.C.A."/>
            <person name="Clavel T."/>
        </authorList>
    </citation>
    <scope>NUCLEOTIDE SEQUENCE [LARGE SCALE GENOMIC DNA]</scope>
    <source>
        <strain evidence="1 2">CLA-AA-H161</strain>
    </source>
</reference>
<name>A0ABV1CQ55_9FIRM</name>
<organism evidence="1 2">
    <name type="scientific">Blautia acetigignens</name>
    <dbReference type="NCBI Taxonomy" id="2981783"/>
    <lineage>
        <taxon>Bacteria</taxon>
        <taxon>Bacillati</taxon>
        <taxon>Bacillota</taxon>
        <taxon>Clostridia</taxon>
        <taxon>Lachnospirales</taxon>
        <taxon>Lachnospiraceae</taxon>
        <taxon>Blautia</taxon>
    </lineage>
</organism>
<protein>
    <submittedName>
        <fullName evidence="1">Uncharacterized protein</fullName>
    </submittedName>
</protein>
<dbReference type="Gene3D" id="1.10.1070.20">
    <property type="match status" value="1"/>
</dbReference>
<keyword evidence="2" id="KW-1185">Reference proteome</keyword>
<dbReference type="EMBL" id="JBBNFW010000192">
    <property type="protein sequence ID" value="MEQ2414527.1"/>
    <property type="molecule type" value="Genomic_DNA"/>
</dbReference>
<dbReference type="Proteomes" id="UP001470752">
    <property type="component" value="Unassembled WGS sequence"/>
</dbReference>